<dbReference type="InterPro" id="IPR037257">
    <property type="entry name" value="T2SS_E_N_sf"/>
</dbReference>
<gene>
    <name evidence="5" type="ORF">JW984_11915</name>
</gene>
<dbReference type="PROSITE" id="PS00662">
    <property type="entry name" value="T2SP_E"/>
    <property type="match status" value="1"/>
</dbReference>
<dbReference type="FunFam" id="3.30.300.160:FF:000002">
    <property type="entry name" value="Type II secretion system protein E"/>
    <property type="match status" value="1"/>
</dbReference>
<protein>
    <submittedName>
        <fullName evidence="5">Type II/IV secretion system protein</fullName>
    </submittedName>
</protein>
<dbReference type="InterPro" id="IPR003593">
    <property type="entry name" value="AAA+_ATPase"/>
</dbReference>
<dbReference type="Pfam" id="PF00437">
    <property type="entry name" value="T2SSE"/>
    <property type="match status" value="1"/>
</dbReference>
<dbReference type="Gene3D" id="3.30.300.160">
    <property type="entry name" value="Type II secretion system, protein E, N-terminal domain"/>
    <property type="match status" value="1"/>
</dbReference>
<dbReference type="SUPFAM" id="SSF160246">
    <property type="entry name" value="EspE N-terminal domain-like"/>
    <property type="match status" value="1"/>
</dbReference>
<organism evidence="5 6">
    <name type="scientific">Candidatus Zymogenus saltonus</name>
    <dbReference type="NCBI Taxonomy" id="2844893"/>
    <lineage>
        <taxon>Bacteria</taxon>
        <taxon>Deltaproteobacteria</taxon>
        <taxon>Candidatus Zymogenia</taxon>
        <taxon>Candidatus Zymogeniales</taxon>
        <taxon>Candidatus Zymogenaceae</taxon>
        <taxon>Candidatus Zymogenus</taxon>
    </lineage>
</organism>
<keyword evidence="2" id="KW-0547">Nucleotide-binding</keyword>
<comment type="similarity">
    <text evidence="1">Belongs to the GSP E family.</text>
</comment>
<dbReference type="GO" id="GO:0016887">
    <property type="term" value="F:ATP hydrolysis activity"/>
    <property type="evidence" value="ECO:0007669"/>
    <property type="project" value="TreeGrafter"/>
</dbReference>
<dbReference type="Gene3D" id="3.30.450.90">
    <property type="match status" value="1"/>
</dbReference>
<dbReference type="Proteomes" id="UP000809273">
    <property type="component" value="Unassembled WGS sequence"/>
</dbReference>
<dbReference type="InterPro" id="IPR027417">
    <property type="entry name" value="P-loop_NTPase"/>
</dbReference>
<dbReference type="PANTHER" id="PTHR30258:SF1">
    <property type="entry name" value="PROTEIN TRANSPORT PROTEIN HOFB HOMOLOG"/>
    <property type="match status" value="1"/>
</dbReference>
<comment type="caution">
    <text evidence="5">The sequence shown here is derived from an EMBL/GenBank/DDBJ whole genome shotgun (WGS) entry which is preliminary data.</text>
</comment>
<dbReference type="PANTHER" id="PTHR30258">
    <property type="entry name" value="TYPE II SECRETION SYSTEM PROTEIN GSPE-RELATED"/>
    <property type="match status" value="1"/>
</dbReference>
<dbReference type="InterPro" id="IPR007831">
    <property type="entry name" value="T2SS_GspE_N"/>
</dbReference>
<feature type="domain" description="Bacterial type II secretion system protein E" evidence="4">
    <location>
        <begin position="381"/>
        <end position="395"/>
    </location>
</feature>
<dbReference type="Gene3D" id="3.40.50.300">
    <property type="entry name" value="P-loop containing nucleotide triphosphate hydrolases"/>
    <property type="match status" value="1"/>
</dbReference>
<dbReference type="CDD" id="cd01129">
    <property type="entry name" value="PulE-GspE-like"/>
    <property type="match status" value="1"/>
</dbReference>
<name>A0A9D8KG71_9DELT</name>
<evidence type="ECO:0000259" key="4">
    <source>
        <dbReference type="PROSITE" id="PS00662"/>
    </source>
</evidence>
<proteinExistence type="inferred from homology"/>
<dbReference type="GO" id="GO:0005524">
    <property type="term" value="F:ATP binding"/>
    <property type="evidence" value="ECO:0007669"/>
    <property type="project" value="UniProtKB-KW"/>
</dbReference>
<evidence type="ECO:0000256" key="3">
    <source>
        <dbReference type="ARBA" id="ARBA00022840"/>
    </source>
</evidence>
<dbReference type="FunFam" id="3.30.450.90:FF:000001">
    <property type="entry name" value="Type II secretion system ATPase GspE"/>
    <property type="match status" value="1"/>
</dbReference>
<evidence type="ECO:0000256" key="2">
    <source>
        <dbReference type="ARBA" id="ARBA00022741"/>
    </source>
</evidence>
<accession>A0A9D8KG71</accession>
<keyword evidence="3" id="KW-0067">ATP-binding</keyword>
<sequence>MIIDRNIESVLIQERILTKDQLGRALAEHKRTRENLTNIIERLGFSTEDEMIKCISKHYEIPYEEITEEYVRPEVIEMIKPELARKFKTIPINLIANQLTVAMSDPLNLIALDTFSFASGKKIKPIICKESTINRLIDHFFGKEKEVYDSLEDSVDEGFYYYSSEEKSEQVEADANAAPVVRLVNIIISKAIKMRASDIHIEGNKKNVSVRFRIDGVLREMNSLSKKMQPSLIARIKVMSRIDIAERVRPQDGRFFITMNDGKEVDFRVSTYSTIYGESAVIRLLDQSKSEVKLSNLGLNRKEMENILTVSNRNSGMVIVCGPTGSGKTTTLYAVLNEINSVEKKIITIEDPVEYRLSMVNQIPINPRRGLMFDTVLRAALRQDPDIILVGEIRDIETARIAVQASLTGHLLLSTLHTTTPAEAFGRLVEMGIERYYVSDGISMVIGQRLIRTICQNCKEPYNPSMDELIGLGIKSDKEEMVFFRSSGCERCDYVGYKGVTGIFEVIEVNDDIREMISTNRTPNEIKMEARRHGMVTMWENAITKIVEGKITSKDVMMIIPRE</sequence>
<dbReference type="EMBL" id="JAFGIX010000058">
    <property type="protein sequence ID" value="MBN1573893.1"/>
    <property type="molecule type" value="Genomic_DNA"/>
</dbReference>
<dbReference type="GO" id="GO:0005886">
    <property type="term" value="C:plasma membrane"/>
    <property type="evidence" value="ECO:0007669"/>
    <property type="project" value="TreeGrafter"/>
</dbReference>
<reference evidence="5" key="2">
    <citation type="submission" date="2021-01" db="EMBL/GenBank/DDBJ databases">
        <authorList>
            <person name="Hahn C.R."/>
            <person name="Youssef N.H."/>
            <person name="Elshahed M."/>
        </authorList>
    </citation>
    <scope>NUCLEOTIDE SEQUENCE</scope>
    <source>
        <strain evidence="5">Zod_Metabat.24</strain>
    </source>
</reference>
<dbReference type="AlphaFoldDB" id="A0A9D8KG71"/>
<evidence type="ECO:0000313" key="6">
    <source>
        <dbReference type="Proteomes" id="UP000809273"/>
    </source>
</evidence>
<dbReference type="SUPFAM" id="SSF52540">
    <property type="entry name" value="P-loop containing nucleoside triphosphate hydrolases"/>
    <property type="match status" value="1"/>
</dbReference>
<dbReference type="Pfam" id="PF05157">
    <property type="entry name" value="MshEN"/>
    <property type="match status" value="1"/>
</dbReference>
<reference evidence="5" key="1">
    <citation type="journal article" date="2021" name="Environ. Microbiol.">
        <title>Genomic characterization of three novel Desulfobacterota classes expand the metabolic and phylogenetic diversity of the phylum.</title>
        <authorList>
            <person name="Murphy C.L."/>
            <person name="Biggerstaff J."/>
            <person name="Eichhorn A."/>
            <person name="Ewing E."/>
            <person name="Shahan R."/>
            <person name="Soriano D."/>
            <person name="Stewart S."/>
            <person name="VanMol K."/>
            <person name="Walker R."/>
            <person name="Walters P."/>
            <person name="Elshahed M.S."/>
            <person name="Youssef N.H."/>
        </authorList>
    </citation>
    <scope>NUCLEOTIDE SEQUENCE</scope>
    <source>
        <strain evidence="5">Zod_Metabat.24</strain>
    </source>
</reference>
<evidence type="ECO:0000313" key="5">
    <source>
        <dbReference type="EMBL" id="MBN1573893.1"/>
    </source>
</evidence>
<dbReference type="SMART" id="SM00382">
    <property type="entry name" value="AAA"/>
    <property type="match status" value="1"/>
</dbReference>
<evidence type="ECO:0000256" key="1">
    <source>
        <dbReference type="ARBA" id="ARBA00006611"/>
    </source>
</evidence>
<dbReference type="InterPro" id="IPR001482">
    <property type="entry name" value="T2SS/T4SS_dom"/>
</dbReference>